<dbReference type="RefSeq" id="WP_139716273.1">
    <property type="nucleotide sequence ID" value="NZ_CP040871.1"/>
</dbReference>
<name>A0A5B7ZTV1_9GAMM</name>
<organism evidence="2 3">
    <name type="scientific">Thermomonas aquatica</name>
    <dbReference type="NCBI Taxonomy" id="2202149"/>
    <lineage>
        <taxon>Bacteria</taxon>
        <taxon>Pseudomonadati</taxon>
        <taxon>Pseudomonadota</taxon>
        <taxon>Gammaproteobacteria</taxon>
        <taxon>Lysobacterales</taxon>
        <taxon>Lysobacteraceae</taxon>
        <taxon>Thermomonas</taxon>
    </lineage>
</organism>
<accession>A0A5B7ZTV1</accession>
<dbReference type="KEGG" id="thes:FHQ07_07790"/>
<dbReference type="AlphaFoldDB" id="A0A5B7ZTV1"/>
<evidence type="ECO:0000313" key="3">
    <source>
        <dbReference type="Proteomes" id="UP000308149"/>
    </source>
</evidence>
<dbReference type="Proteomes" id="UP000308149">
    <property type="component" value="Chromosome"/>
</dbReference>
<protein>
    <submittedName>
        <fullName evidence="2">Uncharacterized protein</fullName>
    </submittedName>
</protein>
<dbReference type="EMBL" id="CP040871">
    <property type="protein sequence ID" value="QDA57222.1"/>
    <property type="molecule type" value="Genomic_DNA"/>
</dbReference>
<keyword evidence="3" id="KW-1185">Reference proteome</keyword>
<sequence>MAKQILVRARKILLPEWKRVFELRDISGTLHSLSHDRPSKPWSYEEAMEEVWQNGIRPDVFLSDLGAQAALPLLVEVRVSHAVDDAKAHLVRDRGWAMVEIDLSKTPEEALAPQAFERYVLEAAPRKWIHAPKAEQKFAEDRLTLRAKVDAINARLHSQGVEERDTFGRTAKKQRDQQNIEHLLAVRRRPYLDDLNALKRKLLPEALRQREAELQEREAEQIAELLRHFGSQAPPFVLIAHQHAWALNASTLRWQLAAAVHFVLLAKEGARFTAGAVSRWLEDTFGVDKIAARLIEAQKVDRERKRRRGDSSVVRTAWFFDDWENGAIPSIFHAADHLLERMTLSGHLLRPERWTYLVDGPVARQARLEESRRRQDAEAKVRRKEREQEERRLQGALKDAEKRQMLVDIEREAYLKLRARRTEEITAVYHALAKRSSECLDCQDCRWPNPLDSSACANCGSEKILLIRLDPDRLREMPHRLRSDPSVMRCKVYPFEAEGR</sequence>
<evidence type="ECO:0000256" key="1">
    <source>
        <dbReference type="SAM" id="MobiDB-lite"/>
    </source>
</evidence>
<dbReference type="OrthoDB" id="9134102at2"/>
<evidence type="ECO:0000313" key="2">
    <source>
        <dbReference type="EMBL" id="QDA57222.1"/>
    </source>
</evidence>
<reference evidence="2 3" key="1">
    <citation type="submission" date="2019-06" db="EMBL/GenBank/DDBJ databases">
        <title>Thermomonas aquatica sp. nov., isolated from an industrial wastewater treatment plant.</title>
        <authorList>
            <person name="Jeon J.H."/>
            <person name="Park D.-S."/>
        </authorList>
    </citation>
    <scope>NUCLEOTIDE SEQUENCE [LARGE SCALE GENOMIC DNA]</scope>
    <source>
        <strain evidence="2 3">SY21</strain>
    </source>
</reference>
<proteinExistence type="predicted"/>
<gene>
    <name evidence="2" type="ORF">FHQ07_07790</name>
</gene>
<feature type="region of interest" description="Disordered" evidence="1">
    <location>
        <begin position="368"/>
        <end position="395"/>
    </location>
</feature>